<feature type="compositionally biased region" description="Basic and acidic residues" evidence="1">
    <location>
        <begin position="440"/>
        <end position="467"/>
    </location>
</feature>
<feature type="compositionally biased region" description="Polar residues" evidence="1">
    <location>
        <begin position="265"/>
        <end position="286"/>
    </location>
</feature>
<feature type="compositionally biased region" description="Basic and acidic residues" evidence="1">
    <location>
        <begin position="503"/>
        <end position="518"/>
    </location>
</feature>
<accession>A0A4D9D082</accession>
<organism evidence="2 3">
    <name type="scientific">Nannochloropsis salina CCMP1776</name>
    <dbReference type="NCBI Taxonomy" id="1027361"/>
    <lineage>
        <taxon>Eukaryota</taxon>
        <taxon>Sar</taxon>
        <taxon>Stramenopiles</taxon>
        <taxon>Ochrophyta</taxon>
        <taxon>Eustigmatophyceae</taxon>
        <taxon>Eustigmatales</taxon>
        <taxon>Monodopsidaceae</taxon>
        <taxon>Microchloropsis</taxon>
        <taxon>Microchloropsis salina</taxon>
    </lineage>
</organism>
<feature type="region of interest" description="Disordered" evidence="1">
    <location>
        <begin position="574"/>
        <end position="612"/>
    </location>
</feature>
<feature type="compositionally biased region" description="Basic and acidic residues" evidence="1">
    <location>
        <begin position="215"/>
        <end position="224"/>
    </location>
</feature>
<feature type="region of interest" description="Disordered" evidence="1">
    <location>
        <begin position="440"/>
        <end position="536"/>
    </location>
</feature>
<dbReference type="Proteomes" id="UP000355283">
    <property type="component" value="Unassembled WGS sequence"/>
</dbReference>
<keyword evidence="3" id="KW-1185">Reference proteome</keyword>
<protein>
    <submittedName>
        <fullName evidence="2">Uncharacterized protein</fullName>
    </submittedName>
</protein>
<feature type="compositionally biased region" description="Basic and acidic residues" evidence="1">
    <location>
        <begin position="151"/>
        <end position="186"/>
    </location>
</feature>
<evidence type="ECO:0000313" key="3">
    <source>
        <dbReference type="Proteomes" id="UP000355283"/>
    </source>
</evidence>
<feature type="compositionally biased region" description="Polar residues" evidence="1">
    <location>
        <begin position="237"/>
        <end position="246"/>
    </location>
</feature>
<evidence type="ECO:0000256" key="1">
    <source>
        <dbReference type="SAM" id="MobiDB-lite"/>
    </source>
</evidence>
<name>A0A4D9D082_9STRA</name>
<gene>
    <name evidence="2" type="ORF">NSK_005377</name>
</gene>
<feature type="region of interest" description="Disordered" evidence="1">
    <location>
        <begin position="369"/>
        <end position="413"/>
    </location>
</feature>
<dbReference type="AlphaFoldDB" id="A0A4D9D082"/>
<feature type="compositionally biased region" description="Basic and acidic residues" evidence="1">
    <location>
        <begin position="98"/>
        <end position="126"/>
    </location>
</feature>
<proteinExistence type="predicted"/>
<sequence>MILTKTYGSRKSAGTGGAWSRFSFGGTSACYGEKITLSKVQEEDNENEEDDSVFNIPIKQAEEQQNLNEEVLEINHAGTSKDIIEASKTKSIQGKSALAKEKHNQENLKNQEECTESVRGKEEGGKSENGALDLEGGSKVRRGEKRKKNGRRGDKKSERLSEMPKSAFKDAKQEDAVCMHDEERSVAHWSPLSGEGDGKHEGEDEESAASLPVEVKTKVDRVDTSSRAAISKARSLPSRQAATQNIRAAGTRNGHKTTIMRVEVSPTTENPFTSPKESWPNSSLPSAKQFPTAFPCMSATKMREQDLCALVSPLAPISGNVVKSKGGRGLERYGLDEEGDRPKIASAVANTAEWMQKEMEKDIEMRFKETEKKGRGKQDTGRTALKATAQSTRKGNVLRARAGGGGKKVLDEKTEQLVKRVKVFRDVDLRVITKKGTRDETMTVHGTRGVDKQVDSVQEEGGRDSSTEGRGISPSDRREKGGQKKVRRSGKEKRPETQQAVKTRQEQISREQEHRSVVDKGMAWTKTGGRAEPCGRAPEKMFTAMFTKQRQNAGPKKMSVSGMEAKTKSNASLGIWRRTGMGGERSGFNTSLERLALGDEEDMESVSEEDTG</sequence>
<feature type="compositionally biased region" description="Acidic residues" evidence="1">
    <location>
        <begin position="598"/>
        <end position="612"/>
    </location>
</feature>
<feature type="region of interest" description="Disordered" evidence="1">
    <location>
        <begin position="77"/>
        <end position="286"/>
    </location>
</feature>
<dbReference type="EMBL" id="SDOX01000047">
    <property type="protein sequence ID" value="TFJ83313.1"/>
    <property type="molecule type" value="Genomic_DNA"/>
</dbReference>
<feature type="compositionally biased region" description="Basic and acidic residues" evidence="1">
    <location>
        <begin position="369"/>
        <end position="380"/>
    </location>
</feature>
<feature type="compositionally biased region" description="Basic residues" evidence="1">
    <location>
        <begin position="139"/>
        <end position="150"/>
    </location>
</feature>
<evidence type="ECO:0000313" key="2">
    <source>
        <dbReference type="EMBL" id="TFJ83313.1"/>
    </source>
</evidence>
<reference evidence="2 3" key="1">
    <citation type="submission" date="2019-01" db="EMBL/GenBank/DDBJ databases">
        <title>Nuclear Genome Assembly of the Microalgal Biofuel strain Nannochloropsis salina CCMP1776.</title>
        <authorList>
            <person name="Hovde B."/>
        </authorList>
    </citation>
    <scope>NUCLEOTIDE SEQUENCE [LARGE SCALE GENOMIC DNA]</scope>
    <source>
        <strain evidence="2 3">CCMP1776</strain>
    </source>
</reference>
<comment type="caution">
    <text evidence="2">The sequence shown here is derived from an EMBL/GenBank/DDBJ whole genome shotgun (WGS) entry which is preliminary data.</text>
</comment>